<dbReference type="OrthoDB" id="269173at2759"/>
<evidence type="ECO:0000313" key="1">
    <source>
        <dbReference type="EMBL" id="KMR01402.1"/>
    </source>
</evidence>
<evidence type="ECO:0000313" key="2">
    <source>
        <dbReference type="Proteomes" id="UP000036403"/>
    </source>
</evidence>
<accession>A0A0J7P2C9</accession>
<protein>
    <submittedName>
        <fullName evidence="1">Uncharacterized protein</fullName>
    </submittedName>
</protein>
<dbReference type="AlphaFoldDB" id="A0A0J7P2C9"/>
<name>A0A0J7P2C9_LASNI</name>
<sequence>MQLKKKEGPIVRPIATNYLGLKPKVEIKMAQPVPLWKLAAASGPYVKLAAISGAAAVILGAVGSHNESAFALQDIIPRMK</sequence>
<gene>
    <name evidence="1" type="ORF">RF55_953</name>
</gene>
<proteinExistence type="predicted"/>
<comment type="caution">
    <text evidence="1">The sequence shown here is derived from an EMBL/GenBank/DDBJ whole genome shotgun (WGS) entry which is preliminary data.</text>
</comment>
<organism evidence="1 2">
    <name type="scientific">Lasius niger</name>
    <name type="common">Black garden ant</name>
    <dbReference type="NCBI Taxonomy" id="67767"/>
    <lineage>
        <taxon>Eukaryota</taxon>
        <taxon>Metazoa</taxon>
        <taxon>Ecdysozoa</taxon>
        <taxon>Arthropoda</taxon>
        <taxon>Hexapoda</taxon>
        <taxon>Insecta</taxon>
        <taxon>Pterygota</taxon>
        <taxon>Neoptera</taxon>
        <taxon>Endopterygota</taxon>
        <taxon>Hymenoptera</taxon>
        <taxon>Apocrita</taxon>
        <taxon>Aculeata</taxon>
        <taxon>Formicoidea</taxon>
        <taxon>Formicidae</taxon>
        <taxon>Formicinae</taxon>
        <taxon>Lasius</taxon>
        <taxon>Lasius</taxon>
    </lineage>
</organism>
<keyword evidence="2" id="KW-1185">Reference proteome</keyword>
<dbReference type="PaxDb" id="67767-A0A0J7P2C9"/>
<dbReference type="Proteomes" id="UP000036403">
    <property type="component" value="Unassembled WGS sequence"/>
</dbReference>
<dbReference type="EMBL" id="LBMM01000316">
    <property type="protein sequence ID" value="KMR01402.1"/>
    <property type="molecule type" value="Genomic_DNA"/>
</dbReference>
<reference evidence="1 2" key="1">
    <citation type="submission" date="2015-04" db="EMBL/GenBank/DDBJ databases">
        <title>Lasius niger genome sequencing.</title>
        <authorList>
            <person name="Konorov E.A."/>
            <person name="Nikitin M.A."/>
            <person name="Kirill M.V."/>
            <person name="Chang P."/>
        </authorList>
    </citation>
    <scope>NUCLEOTIDE SEQUENCE [LARGE SCALE GENOMIC DNA]</scope>
    <source>
        <tissue evidence="1">Whole</tissue>
    </source>
</reference>